<dbReference type="AlphaFoldDB" id="A0AAX6GQX3"/>
<organism evidence="2 3">
    <name type="scientific">Iris pallida</name>
    <name type="common">Sweet iris</name>
    <dbReference type="NCBI Taxonomy" id="29817"/>
    <lineage>
        <taxon>Eukaryota</taxon>
        <taxon>Viridiplantae</taxon>
        <taxon>Streptophyta</taxon>
        <taxon>Embryophyta</taxon>
        <taxon>Tracheophyta</taxon>
        <taxon>Spermatophyta</taxon>
        <taxon>Magnoliopsida</taxon>
        <taxon>Liliopsida</taxon>
        <taxon>Asparagales</taxon>
        <taxon>Iridaceae</taxon>
        <taxon>Iridoideae</taxon>
        <taxon>Irideae</taxon>
        <taxon>Iris</taxon>
    </lineage>
</organism>
<proteinExistence type="predicted"/>
<name>A0AAX6GQX3_IRIPA</name>
<dbReference type="Proteomes" id="UP001140949">
    <property type="component" value="Unassembled WGS sequence"/>
</dbReference>
<feature type="region of interest" description="Disordered" evidence="1">
    <location>
        <begin position="1"/>
        <end position="24"/>
    </location>
</feature>
<dbReference type="EMBL" id="JANAVB010017195">
    <property type="protein sequence ID" value="KAJ6830932.1"/>
    <property type="molecule type" value="Genomic_DNA"/>
</dbReference>
<accession>A0AAX6GQX3</accession>
<reference evidence="2" key="2">
    <citation type="submission" date="2023-04" db="EMBL/GenBank/DDBJ databases">
        <authorList>
            <person name="Bruccoleri R.E."/>
            <person name="Oakeley E.J."/>
            <person name="Faust A.-M."/>
            <person name="Dessus-Babus S."/>
            <person name="Altorfer M."/>
            <person name="Burckhardt D."/>
            <person name="Oertli M."/>
            <person name="Naumann U."/>
            <person name="Petersen F."/>
            <person name="Wong J."/>
        </authorList>
    </citation>
    <scope>NUCLEOTIDE SEQUENCE</scope>
    <source>
        <strain evidence="2">GSM-AAB239-AS_SAM_17_03QT</strain>
        <tissue evidence="2">Leaf</tissue>
    </source>
</reference>
<reference evidence="2" key="1">
    <citation type="journal article" date="2023" name="GigaByte">
        <title>Genome assembly of the bearded iris, Iris pallida Lam.</title>
        <authorList>
            <person name="Bruccoleri R.E."/>
            <person name="Oakeley E.J."/>
            <person name="Faust A.M.E."/>
            <person name="Altorfer M."/>
            <person name="Dessus-Babus S."/>
            <person name="Burckhardt D."/>
            <person name="Oertli M."/>
            <person name="Naumann U."/>
            <person name="Petersen F."/>
            <person name="Wong J."/>
        </authorList>
    </citation>
    <scope>NUCLEOTIDE SEQUENCE</scope>
    <source>
        <strain evidence="2">GSM-AAB239-AS_SAM_17_03QT</strain>
    </source>
</reference>
<comment type="caution">
    <text evidence="2">The sequence shown here is derived from an EMBL/GenBank/DDBJ whole genome shotgun (WGS) entry which is preliminary data.</text>
</comment>
<evidence type="ECO:0000313" key="3">
    <source>
        <dbReference type="Proteomes" id="UP001140949"/>
    </source>
</evidence>
<keyword evidence="3" id="KW-1185">Reference proteome</keyword>
<sequence length="44" mass="5163">MGHRKGSSGGCRRGAARVRREARDRVSVRQFSFDFLFFLCWWLG</sequence>
<evidence type="ECO:0000256" key="1">
    <source>
        <dbReference type="SAM" id="MobiDB-lite"/>
    </source>
</evidence>
<evidence type="ECO:0000313" key="2">
    <source>
        <dbReference type="EMBL" id="KAJ6830932.1"/>
    </source>
</evidence>
<protein>
    <submittedName>
        <fullName evidence="2">Pollen-specific leucine-rich repeat extensin-like protein 3</fullName>
    </submittedName>
</protein>
<gene>
    <name evidence="2" type="ORF">M6B38_352170</name>
</gene>